<feature type="compositionally biased region" description="Polar residues" evidence="1">
    <location>
        <begin position="69"/>
        <end position="82"/>
    </location>
</feature>
<keyword evidence="2" id="KW-0472">Membrane</keyword>
<dbReference type="Proteomes" id="UP000284842">
    <property type="component" value="Unassembled WGS sequence"/>
</dbReference>
<evidence type="ECO:0000313" key="4">
    <source>
        <dbReference type="Proteomes" id="UP000284842"/>
    </source>
</evidence>
<reference evidence="3 4" key="1">
    <citation type="journal article" date="2018" name="Evol. Lett.">
        <title>Horizontal gene cluster transfer increased hallucinogenic mushroom diversity.</title>
        <authorList>
            <person name="Reynolds H.T."/>
            <person name="Vijayakumar V."/>
            <person name="Gluck-Thaler E."/>
            <person name="Korotkin H.B."/>
            <person name="Matheny P.B."/>
            <person name="Slot J.C."/>
        </authorList>
    </citation>
    <scope>NUCLEOTIDE SEQUENCE [LARGE SCALE GENOMIC DNA]</scope>
    <source>
        <strain evidence="3 4">2629</strain>
    </source>
</reference>
<protein>
    <submittedName>
        <fullName evidence="3">Uncharacterized protein</fullName>
    </submittedName>
</protein>
<keyword evidence="2" id="KW-0812">Transmembrane</keyword>
<keyword evidence="2" id="KW-1133">Transmembrane helix</keyword>
<evidence type="ECO:0000256" key="1">
    <source>
        <dbReference type="SAM" id="MobiDB-lite"/>
    </source>
</evidence>
<gene>
    <name evidence="3" type="ORF">CVT24_008611</name>
</gene>
<keyword evidence="4" id="KW-1185">Reference proteome</keyword>
<proteinExistence type="predicted"/>
<evidence type="ECO:0000313" key="3">
    <source>
        <dbReference type="EMBL" id="PPQ64235.1"/>
    </source>
</evidence>
<comment type="caution">
    <text evidence="3">The sequence shown here is derived from an EMBL/GenBank/DDBJ whole genome shotgun (WGS) entry which is preliminary data.</text>
</comment>
<organism evidence="3 4">
    <name type="scientific">Panaeolus cyanescens</name>
    <dbReference type="NCBI Taxonomy" id="181874"/>
    <lineage>
        <taxon>Eukaryota</taxon>
        <taxon>Fungi</taxon>
        <taxon>Dikarya</taxon>
        <taxon>Basidiomycota</taxon>
        <taxon>Agaricomycotina</taxon>
        <taxon>Agaricomycetes</taxon>
        <taxon>Agaricomycetidae</taxon>
        <taxon>Agaricales</taxon>
        <taxon>Agaricineae</taxon>
        <taxon>Galeropsidaceae</taxon>
        <taxon>Panaeolus</taxon>
    </lineage>
</organism>
<feature type="region of interest" description="Disordered" evidence="1">
    <location>
        <begin position="125"/>
        <end position="153"/>
    </location>
</feature>
<sequence>MSGPPSGIPPAILSFITGRPGFRPPGGPPTGFTPPPLTGTTPTPSPTPTSTESPTSTPSPGSSTEIPLAQTSPPASVGNLNTQSQQSHQSSSLIGPIVGGVVGALILLALIIAWRGVVWVRKRKRQSQAEKGSTDTEAGPSAPGLLHTSGTLNGHPGTVKLNANGYLNCSVTPYSYNPPAELISATTLISSSGTPWQKKTVGYGVDSMLIGHNSVDPEARSLARSASIWTADSKHASTMTSTSTIIAQSPGGFSPTSELQTPIAVRVDPSMRISHNHPPLEVVIERPIGGEDIPPPYQREMV</sequence>
<feature type="transmembrane region" description="Helical" evidence="2">
    <location>
        <begin position="93"/>
        <end position="117"/>
    </location>
</feature>
<dbReference type="OrthoDB" id="10592105at2759"/>
<dbReference type="AlphaFoldDB" id="A0A409VDQ9"/>
<feature type="compositionally biased region" description="Low complexity" evidence="1">
    <location>
        <begin position="48"/>
        <end position="65"/>
    </location>
</feature>
<evidence type="ECO:0000256" key="2">
    <source>
        <dbReference type="SAM" id="Phobius"/>
    </source>
</evidence>
<feature type="region of interest" description="Disordered" evidence="1">
    <location>
        <begin position="1"/>
        <end position="84"/>
    </location>
</feature>
<name>A0A409VDQ9_9AGAR</name>
<accession>A0A409VDQ9</accession>
<dbReference type="EMBL" id="NHTK01006090">
    <property type="protein sequence ID" value="PPQ64235.1"/>
    <property type="molecule type" value="Genomic_DNA"/>
</dbReference>
<feature type="compositionally biased region" description="Pro residues" evidence="1">
    <location>
        <begin position="22"/>
        <end position="47"/>
    </location>
</feature>
<dbReference type="InParanoid" id="A0A409VDQ9"/>